<accession>J9G702</accession>
<proteinExistence type="predicted"/>
<protein>
    <submittedName>
        <fullName evidence="1">Uncharacterized protein</fullName>
    </submittedName>
</protein>
<organism evidence="1">
    <name type="scientific">gut metagenome</name>
    <dbReference type="NCBI Taxonomy" id="749906"/>
    <lineage>
        <taxon>unclassified sequences</taxon>
        <taxon>metagenomes</taxon>
        <taxon>organismal metagenomes</taxon>
    </lineage>
</organism>
<feature type="non-terminal residue" evidence="1">
    <location>
        <position position="365"/>
    </location>
</feature>
<name>J9G702_9ZZZZ</name>
<comment type="caution">
    <text evidence="1">The sequence shown here is derived from an EMBL/GenBank/DDBJ whole genome shotgun (WGS) entry which is preliminary data.</text>
</comment>
<reference evidence="1" key="1">
    <citation type="journal article" date="2012" name="PLoS ONE">
        <title>Gene sets for utilization of primary and secondary nutrition supplies in the distal gut of endangered iberian lynx.</title>
        <authorList>
            <person name="Alcaide M."/>
            <person name="Messina E."/>
            <person name="Richter M."/>
            <person name="Bargiela R."/>
            <person name="Peplies J."/>
            <person name="Huws S.A."/>
            <person name="Newbold C.J."/>
            <person name="Golyshin P.N."/>
            <person name="Simon M.A."/>
            <person name="Lopez G."/>
            <person name="Yakimov M.M."/>
            <person name="Ferrer M."/>
        </authorList>
    </citation>
    <scope>NUCLEOTIDE SEQUENCE</scope>
</reference>
<dbReference type="EMBL" id="AMCI01002457">
    <property type="protein sequence ID" value="EJX02644.1"/>
    <property type="molecule type" value="Genomic_DNA"/>
</dbReference>
<evidence type="ECO:0000313" key="1">
    <source>
        <dbReference type="EMBL" id="EJX02644.1"/>
    </source>
</evidence>
<dbReference type="AlphaFoldDB" id="J9G702"/>
<gene>
    <name evidence="1" type="ORF">EVA_09250</name>
</gene>
<sequence length="365" mass="39849">MGIFIGLGSGTPTSSYDYFYGVEIDTANATTVATRVGRPELHVTCPIQNKMRRCVLKDDGSVAYYLDDNDSTKTSGGGTADLSGAAGQVMVEIPDHYRRFEFEGTVIRPLISEYPLPGFDLVPKMYISAYEATVERETQKLASVCNKTAAYRGGNNNAAHDADETGKSQLGVPATVISLTNFRTYAQKRGAGWQCYTYKAHVTLFWLFVIEYATTNCQAAYNAEKTPEGYRQGGLGAGVTTLAWGPWSTMNGNYPFIPCGHTNSLGNKTGVVNFDMPSGYGSSLTVEVPSYHGVENLFGHLWKWTDGVLFDIQSATGGGESRAYAALDPADYNSTNFSKYQYIGNLPRTEGYVKELMFGERGDML</sequence>